<evidence type="ECO:0000256" key="1">
    <source>
        <dbReference type="ARBA" id="ARBA00022603"/>
    </source>
</evidence>
<keyword evidence="2" id="KW-0808">Transferase</keyword>
<reference evidence="6 7" key="1">
    <citation type="journal article" date="2010" name="Stand. Genomic Sci.">
        <title>Complete genome sequence of Spirochaeta smaragdinae type strain (SEBR 4228).</title>
        <authorList>
            <person name="Mavromatis K."/>
            <person name="Yasawong M."/>
            <person name="Chertkov O."/>
            <person name="Lapidus A."/>
            <person name="Lucas S."/>
            <person name="Nolan M."/>
            <person name="Del Rio T.G."/>
            <person name="Tice H."/>
            <person name="Cheng J.F."/>
            <person name="Pitluck S."/>
            <person name="Liolios K."/>
            <person name="Ivanova N."/>
            <person name="Tapia R."/>
            <person name="Han C."/>
            <person name="Bruce D."/>
            <person name="Goodwin L."/>
            <person name="Pati A."/>
            <person name="Chen A."/>
            <person name="Palaniappan K."/>
            <person name="Land M."/>
            <person name="Hauser L."/>
            <person name="Chang Y.J."/>
            <person name="Jeffries C.D."/>
            <person name="Detter J.C."/>
            <person name="Rohde M."/>
            <person name="Brambilla E."/>
            <person name="Spring S."/>
            <person name="Goker M."/>
            <person name="Sikorski J."/>
            <person name="Woyke T."/>
            <person name="Bristow J."/>
            <person name="Eisen J.A."/>
            <person name="Markowitz V."/>
            <person name="Hugenholtz P."/>
            <person name="Klenk H.P."/>
            <person name="Kyrpides N.C."/>
        </authorList>
    </citation>
    <scope>NUCLEOTIDE SEQUENCE [LARGE SCALE GENOMIC DNA]</scope>
    <source>
        <strain evidence="7">DSM 11293 / JCM 15392 / SEBR 4228</strain>
    </source>
</reference>
<keyword evidence="1 6" id="KW-0489">Methyltransferase</keyword>
<evidence type="ECO:0000313" key="6">
    <source>
        <dbReference type="EMBL" id="ADK82616.1"/>
    </source>
</evidence>
<name>E1R7B1_SEDSS</name>
<proteinExistence type="predicted"/>
<dbReference type="HOGENOM" id="CLU_005533_4_3_12"/>
<dbReference type="InterPro" id="IPR001077">
    <property type="entry name" value="COMT_C"/>
</dbReference>
<dbReference type="CDD" id="cd02440">
    <property type="entry name" value="AdoMet_MTases"/>
    <property type="match status" value="1"/>
</dbReference>
<dbReference type="EMBL" id="CP002116">
    <property type="protein sequence ID" value="ADK82616.1"/>
    <property type="molecule type" value="Genomic_DNA"/>
</dbReference>
<dbReference type="KEGG" id="ssm:Spirs_3528"/>
<accession>E1R7B1</accession>
<dbReference type="InterPro" id="IPR016461">
    <property type="entry name" value="COMT-like"/>
</dbReference>
<dbReference type="SUPFAM" id="SSF46785">
    <property type="entry name" value="Winged helix' DNA-binding domain"/>
    <property type="match status" value="1"/>
</dbReference>
<keyword evidence="3" id="KW-0949">S-adenosyl-L-methionine</keyword>
<dbReference type="STRING" id="573413.Spirs_3528"/>
<dbReference type="AlphaFoldDB" id="E1R7B1"/>
<dbReference type="RefSeq" id="WP_013256075.1">
    <property type="nucleotide sequence ID" value="NC_014364.1"/>
</dbReference>
<dbReference type="Gene3D" id="3.40.50.150">
    <property type="entry name" value="Vaccinia Virus protein VP39"/>
    <property type="match status" value="1"/>
</dbReference>
<dbReference type="eggNOG" id="COG0500">
    <property type="taxonomic scope" value="Bacteria"/>
</dbReference>
<dbReference type="Gene3D" id="1.10.10.10">
    <property type="entry name" value="Winged helix-like DNA-binding domain superfamily/Winged helix DNA-binding domain"/>
    <property type="match status" value="1"/>
</dbReference>
<dbReference type="InterPro" id="IPR036388">
    <property type="entry name" value="WH-like_DNA-bd_sf"/>
</dbReference>
<protein>
    <submittedName>
        <fullName evidence="6">Methyltransferase type 12</fullName>
    </submittedName>
</protein>
<organism evidence="6 7">
    <name type="scientific">Sediminispirochaeta smaragdinae (strain DSM 11293 / JCM 15392 / SEBR 4228)</name>
    <name type="common">Spirochaeta smaragdinae</name>
    <dbReference type="NCBI Taxonomy" id="573413"/>
    <lineage>
        <taxon>Bacteria</taxon>
        <taxon>Pseudomonadati</taxon>
        <taxon>Spirochaetota</taxon>
        <taxon>Spirochaetia</taxon>
        <taxon>Spirochaetales</taxon>
        <taxon>Spirochaetaceae</taxon>
        <taxon>Sediminispirochaeta</taxon>
    </lineage>
</organism>
<dbReference type="PANTHER" id="PTHR11746">
    <property type="entry name" value="O-METHYLTRANSFERASE"/>
    <property type="match status" value="1"/>
</dbReference>
<keyword evidence="7" id="KW-1185">Reference proteome</keyword>
<dbReference type="PROSITE" id="PS51683">
    <property type="entry name" value="SAM_OMT_II"/>
    <property type="match status" value="1"/>
</dbReference>
<dbReference type="SUPFAM" id="SSF53335">
    <property type="entry name" value="S-adenosyl-L-methionine-dependent methyltransferases"/>
    <property type="match status" value="1"/>
</dbReference>
<sequence>MDLPEIRVESKELFQLQSGAIRSWLLITAVEFNLFTHTAEKRTAAEIASILRTHGPNTELFLNALCSLGLLRKDHGAYINTELADTFLVEGKESYLGGFLLLNEQWNLRSREQMKTLIQNGPIPAQESSDVPEAMFSQYIKEMRNFARSGVSQLVAKEIERLPEFPKMRNMLDLGGAHGMDAIAIVNRNFSLSGVVFDKPAIVKYTRDIIREYHMEERITTIGGDYISDPIGGGYDLIFTKGTLNFAKDQLVSVCEKIYTALTPGGVFVSLHEGLTDEDTKPAGMVLSWLPSCLASTDLSLSQDDIPNAMIKAGFTRVRTKPFPFPLGGVLDLTIGRK</sequence>
<dbReference type="GO" id="GO:0008171">
    <property type="term" value="F:O-methyltransferase activity"/>
    <property type="evidence" value="ECO:0007669"/>
    <property type="project" value="InterPro"/>
</dbReference>
<evidence type="ECO:0000259" key="4">
    <source>
        <dbReference type="Pfam" id="PF00891"/>
    </source>
</evidence>
<dbReference type="InterPro" id="IPR012967">
    <property type="entry name" value="COMT_dimerisation"/>
</dbReference>
<dbReference type="Pfam" id="PF08100">
    <property type="entry name" value="Dimerisation"/>
    <property type="match status" value="1"/>
</dbReference>
<dbReference type="GO" id="GO:0032259">
    <property type="term" value="P:methylation"/>
    <property type="evidence" value="ECO:0007669"/>
    <property type="project" value="UniProtKB-KW"/>
</dbReference>
<evidence type="ECO:0000259" key="5">
    <source>
        <dbReference type="Pfam" id="PF08100"/>
    </source>
</evidence>
<dbReference type="GO" id="GO:0046983">
    <property type="term" value="F:protein dimerization activity"/>
    <property type="evidence" value="ECO:0007669"/>
    <property type="project" value="InterPro"/>
</dbReference>
<gene>
    <name evidence="6" type="ordered locus">Spirs_3528</name>
</gene>
<dbReference type="InterPro" id="IPR036390">
    <property type="entry name" value="WH_DNA-bd_sf"/>
</dbReference>
<evidence type="ECO:0000256" key="2">
    <source>
        <dbReference type="ARBA" id="ARBA00022679"/>
    </source>
</evidence>
<feature type="domain" description="O-methyltransferase dimerisation" evidence="5">
    <location>
        <begin position="15"/>
        <end position="89"/>
    </location>
</feature>
<dbReference type="Pfam" id="PF00891">
    <property type="entry name" value="Methyltransf_2"/>
    <property type="match status" value="1"/>
</dbReference>
<feature type="domain" description="O-methyltransferase C-terminal" evidence="4">
    <location>
        <begin position="149"/>
        <end position="277"/>
    </location>
</feature>
<dbReference type="Proteomes" id="UP000002318">
    <property type="component" value="Chromosome"/>
</dbReference>
<evidence type="ECO:0000313" key="7">
    <source>
        <dbReference type="Proteomes" id="UP000002318"/>
    </source>
</evidence>
<dbReference type="InterPro" id="IPR029063">
    <property type="entry name" value="SAM-dependent_MTases_sf"/>
</dbReference>
<evidence type="ECO:0000256" key="3">
    <source>
        <dbReference type="ARBA" id="ARBA00022691"/>
    </source>
</evidence>
<dbReference type="OrthoDB" id="9766840at2"/>